<dbReference type="OrthoDB" id="8845874at2"/>
<dbReference type="HOGENOM" id="CLU_1132021_0_0_4"/>
<evidence type="ECO:0000256" key="1">
    <source>
        <dbReference type="SAM" id="SignalP"/>
    </source>
</evidence>
<protein>
    <submittedName>
        <fullName evidence="2">Putative lipoprotein 11</fullName>
    </submittedName>
</protein>
<dbReference type="eggNOG" id="ENOG503383D">
    <property type="taxonomic scope" value="Bacteria"/>
</dbReference>
<dbReference type="EMBL" id="CP002287">
    <property type="protein sequence ID" value="ADP17575.1"/>
    <property type="molecule type" value="Genomic_DNA"/>
</dbReference>
<proteinExistence type="predicted"/>
<feature type="chain" id="PRO_5003170857" evidence="1">
    <location>
        <begin position="19"/>
        <end position="253"/>
    </location>
</feature>
<dbReference type="PROSITE" id="PS51257">
    <property type="entry name" value="PROKAR_LIPOPROTEIN"/>
    <property type="match status" value="1"/>
</dbReference>
<name>E3HW95_ACHXA</name>
<reference evidence="2 3" key="1">
    <citation type="journal article" date="2011" name="J. Bacteriol.">
        <title>Complete genome sequence of the haloaromatic acid-degrading bacterium Achromobacter xylosoxidans A8.</title>
        <authorList>
            <person name="Strnad H."/>
            <person name="Ridl J."/>
            <person name="Paces J."/>
            <person name="Kolar M."/>
            <person name="Vlcek C."/>
            <person name="Paces V."/>
        </authorList>
    </citation>
    <scope>NUCLEOTIDE SEQUENCE [LARGE SCALE GENOMIC DNA]</scope>
    <source>
        <strain evidence="2 3">A8</strain>
    </source>
</reference>
<evidence type="ECO:0000313" key="2">
    <source>
        <dbReference type="EMBL" id="ADP17575.1"/>
    </source>
</evidence>
<keyword evidence="1" id="KW-0732">Signal</keyword>
<feature type="signal peptide" evidence="1">
    <location>
        <begin position="1"/>
        <end position="18"/>
    </location>
</feature>
<sequence>MKKLLSVVLIFLSGCAVKQPTPKYQLDKQANQALIQSGKPVEIFYHDDQFVVMDLGGSQAANVLGILGPVGLLMGMTADAAHKLDFKARAERRSEEFSKLVAENFPDESINQMFARNVADLIAKEGRGVKVTKVTRPSGGDNLAASVSKDMEPTAGYMQLILRLSAGYGARSATDTYKPVTIIEYALKDEDGTALMSRFFDRFYGESDKTFLTYPGLLEDYKGARGELSARLNYWSEPLYTEIFHFPDQPTAK</sequence>
<gene>
    <name evidence="2" type="ordered locus">AXYL_04256</name>
</gene>
<evidence type="ECO:0000313" key="3">
    <source>
        <dbReference type="Proteomes" id="UP000006876"/>
    </source>
</evidence>
<organism evidence="2 3">
    <name type="scientific">Achromobacter xylosoxidans (strain A8)</name>
    <dbReference type="NCBI Taxonomy" id="762376"/>
    <lineage>
        <taxon>Bacteria</taxon>
        <taxon>Pseudomonadati</taxon>
        <taxon>Pseudomonadota</taxon>
        <taxon>Betaproteobacteria</taxon>
        <taxon>Burkholderiales</taxon>
        <taxon>Alcaligenaceae</taxon>
        <taxon>Achromobacter</taxon>
    </lineage>
</organism>
<accession>E3HW95</accession>
<dbReference type="RefSeq" id="WP_013394885.1">
    <property type="nucleotide sequence ID" value="NC_014640.1"/>
</dbReference>
<dbReference type="Proteomes" id="UP000006876">
    <property type="component" value="Chromosome"/>
</dbReference>
<dbReference type="KEGG" id="axy:AXYL_04256"/>
<keyword evidence="2" id="KW-0449">Lipoprotein</keyword>
<dbReference type="PATRIC" id="fig|762376.5.peg.4264"/>
<dbReference type="AlphaFoldDB" id="E3HW95"/>